<protein>
    <recommendedName>
        <fullName evidence="4">DUF3649 domain-containing protein</fullName>
    </recommendedName>
</protein>
<reference evidence="2" key="1">
    <citation type="submission" date="2021-04" db="EMBL/GenBank/DDBJ databases">
        <authorList>
            <person name="Rodrigo-Torres L."/>
            <person name="Arahal R. D."/>
            <person name="Lucena T."/>
        </authorList>
    </citation>
    <scope>NUCLEOTIDE SEQUENCE</scope>
    <source>
        <strain evidence="2">CECT 9275</strain>
    </source>
</reference>
<sequence length="93" mass="10460">MPAKKEYLATNGQRALKITAGLFGGYFLAVGIQMMLSVILPFRMEVILTGAFSVFLLWTFLMITAFLSRNGWVVWGIYLLSTLICAVIVYFLK</sequence>
<keyword evidence="3" id="KW-1185">Reference proteome</keyword>
<dbReference type="RefSeq" id="WP_215239160.1">
    <property type="nucleotide sequence ID" value="NZ_CAJRAF010000002.1"/>
</dbReference>
<dbReference type="AlphaFoldDB" id="A0A916JCA3"/>
<keyword evidence="1" id="KW-1133">Transmembrane helix</keyword>
<keyword evidence="1" id="KW-0812">Transmembrane</keyword>
<evidence type="ECO:0000313" key="2">
    <source>
        <dbReference type="EMBL" id="CAG5000777.1"/>
    </source>
</evidence>
<feature type="transmembrane region" description="Helical" evidence="1">
    <location>
        <begin position="20"/>
        <end position="39"/>
    </location>
</feature>
<evidence type="ECO:0000256" key="1">
    <source>
        <dbReference type="SAM" id="Phobius"/>
    </source>
</evidence>
<name>A0A916JCA3_9BACT</name>
<feature type="transmembrane region" description="Helical" evidence="1">
    <location>
        <begin position="46"/>
        <end position="66"/>
    </location>
</feature>
<dbReference type="Proteomes" id="UP000680038">
    <property type="component" value="Unassembled WGS sequence"/>
</dbReference>
<evidence type="ECO:0008006" key="4">
    <source>
        <dbReference type="Google" id="ProtNLM"/>
    </source>
</evidence>
<keyword evidence="1" id="KW-0472">Membrane</keyword>
<proteinExistence type="predicted"/>
<accession>A0A916JCA3</accession>
<dbReference type="EMBL" id="CAJRAF010000002">
    <property type="protein sequence ID" value="CAG5000777.1"/>
    <property type="molecule type" value="Genomic_DNA"/>
</dbReference>
<organism evidence="2 3">
    <name type="scientific">Dyadobacter helix</name>
    <dbReference type="NCBI Taxonomy" id="2822344"/>
    <lineage>
        <taxon>Bacteria</taxon>
        <taxon>Pseudomonadati</taxon>
        <taxon>Bacteroidota</taxon>
        <taxon>Cytophagia</taxon>
        <taxon>Cytophagales</taxon>
        <taxon>Spirosomataceae</taxon>
        <taxon>Dyadobacter</taxon>
    </lineage>
</organism>
<feature type="transmembrane region" description="Helical" evidence="1">
    <location>
        <begin position="72"/>
        <end position="92"/>
    </location>
</feature>
<comment type="caution">
    <text evidence="2">The sequence shown here is derived from an EMBL/GenBank/DDBJ whole genome shotgun (WGS) entry which is preliminary data.</text>
</comment>
<gene>
    <name evidence="2" type="ORF">DYBT9275_02530</name>
</gene>
<evidence type="ECO:0000313" key="3">
    <source>
        <dbReference type="Proteomes" id="UP000680038"/>
    </source>
</evidence>